<dbReference type="SUPFAM" id="SSF81271">
    <property type="entry name" value="TGS-like"/>
    <property type="match status" value="1"/>
</dbReference>
<dbReference type="InterPro" id="IPR003607">
    <property type="entry name" value="HD/PDEase_dom"/>
</dbReference>
<dbReference type="Gene3D" id="1.10.3210.10">
    <property type="entry name" value="Hypothetical protein af1432"/>
    <property type="match status" value="1"/>
</dbReference>
<dbReference type="Pfam" id="PF13291">
    <property type="entry name" value="ACT_4"/>
    <property type="match status" value="1"/>
</dbReference>
<dbReference type="OrthoDB" id="9805041at2"/>
<dbReference type="STRING" id="448.Lery_0710"/>
<feature type="domain" description="HD" evidence="7">
    <location>
        <begin position="45"/>
        <end position="144"/>
    </location>
</feature>
<dbReference type="PATRIC" id="fig|448.7.peg.742"/>
<dbReference type="Pfam" id="PF13328">
    <property type="entry name" value="HD_4"/>
    <property type="match status" value="1"/>
</dbReference>
<evidence type="ECO:0000256" key="2">
    <source>
        <dbReference type="ARBA" id="ARBA00024329"/>
    </source>
</evidence>
<keyword evidence="1 9" id="KW-0378">Hydrolase</keyword>
<dbReference type="NCBIfam" id="TIGR00691">
    <property type="entry name" value="spoT_relA"/>
    <property type="match status" value="1"/>
</dbReference>
<comment type="catalytic activity">
    <reaction evidence="4">
        <text>guanosine 3',5'-bis(diphosphate) + H2O = GDP + diphosphate + H(+)</text>
        <dbReference type="Rhea" id="RHEA:14253"/>
        <dbReference type="ChEBI" id="CHEBI:15377"/>
        <dbReference type="ChEBI" id="CHEBI:15378"/>
        <dbReference type="ChEBI" id="CHEBI:33019"/>
        <dbReference type="ChEBI" id="CHEBI:58189"/>
        <dbReference type="ChEBI" id="CHEBI:77828"/>
        <dbReference type="EC" id="3.1.7.2"/>
    </reaction>
</comment>
<accession>A0A0W0TU06</accession>
<dbReference type="InterPro" id="IPR002912">
    <property type="entry name" value="ACT_dom"/>
</dbReference>
<comment type="function">
    <text evidence="5">In eubacteria ppGpp (guanosine 3'-diphosphate 5'-diphosphate) is a mediator of the stringent response that coordinates a variety of cellular activities in response to changes in nutritional abundance.</text>
</comment>
<dbReference type="CDD" id="cd01668">
    <property type="entry name" value="TGS_RSH"/>
    <property type="match status" value="1"/>
</dbReference>
<dbReference type="SUPFAM" id="SSF109604">
    <property type="entry name" value="HD-domain/PDEase-like"/>
    <property type="match status" value="1"/>
</dbReference>
<dbReference type="PANTHER" id="PTHR21262">
    <property type="entry name" value="GUANOSINE-3',5'-BIS DIPHOSPHATE 3'-PYROPHOSPHOHYDROLASE"/>
    <property type="match status" value="1"/>
</dbReference>
<dbReference type="GO" id="GO:0042594">
    <property type="term" value="P:response to starvation"/>
    <property type="evidence" value="ECO:0007669"/>
    <property type="project" value="TreeGrafter"/>
</dbReference>
<evidence type="ECO:0000259" key="7">
    <source>
        <dbReference type="PROSITE" id="PS51831"/>
    </source>
</evidence>
<evidence type="ECO:0000256" key="3">
    <source>
        <dbReference type="ARBA" id="ARBA00024387"/>
    </source>
</evidence>
<evidence type="ECO:0000256" key="1">
    <source>
        <dbReference type="ARBA" id="ARBA00022801"/>
    </source>
</evidence>
<reference evidence="9 10" key="1">
    <citation type="submission" date="2015-11" db="EMBL/GenBank/DDBJ databases">
        <title>Genomic analysis of 38 Legionella species identifies large and diverse effector repertoires.</title>
        <authorList>
            <person name="Burstein D."/>
            <person name="Amaro F."/>
            <person name="Zusman T."/>
            <person name="Lifshitz Z."/>
            <person name="Cohen O."/>
            <person name="Gilbert J.A."/>
            <person name="Pupko T."/>
            <person name="Shuman H.A."/>
            <person name="Segal G."/>
        </authorList>
    </citation>
    <scope>NUCLEOTIDE SEQUENCE [LARGE SCALE GENOMIC DNA]</scope>
    <source>
        <strain evidence="9 10">SE-32A-C8</strain>
    </source>
</reference>
<evidence type="ECO:0000259" key="8">
    <source>
        <dbReference type="PROSITE" id="PS51880"/>
    </source>
</evidence>
<dbReference type="CDD" id="cd00077">
    <property type="entry name" value="HDc"/>
    <property type="match status" value="1"/>
</dbReference>
<dbReference type="SUPFAM" id="SSF81301">
    <property type="entry name" value="Nucleotidyltransferase"/>
    <property type="match status" value="1"/>
</dbReference>
<feature type="domain" description="TGS" evidence="8">
    <location>
        <begin position="387"/>
        <end position="448"/>
    </location>
</feature>
<dbReference type="Gene3D" id="3.30.460.10">
    <property type="entry name" value="Beta Polymerase, domain 2"/>
    <property type="match status" value="1"/>
</dbReference>
<dbReference type="EC" id="3.1.7.2" evidence="3"/>
<dbReference type="InterPro" id="IPR006674">
    <property type="entry name" value="HD_domain"/>
</dbReference>
<comment type="similarity">
    <text evidence="5">Belongs to the relA/spoT family.</text>
</comment>
<keyword evidence="10" id="KW-1185">Reference proteome</keyword>
<proteinExistence type="inferred from homology"/>
<dbReference type="GO" id="GO:0015970">
    <property type="term" value="P:guanosine tetraphosphate biosynthetic process"/>
    <property type="evidence" value="ECO:0007669"/>
    <property type="project" value="UniProtKB-UniPathway"/>
</dbReference>
<dbReference type="EMBL" id="LNYA01000011">
    <property type="protein sequence ID" value="KTC98907.1"/>
    <property type="molecule type" value="Genomic_DNA"/>
</dbReference>
<dbReference type="FunFam" id="3.10.20.30:FF:000002">
    <property type="entry name" value="GTP pyrophosphokinase (RelA/SpoT)"/>
    <property type="match status" value="1"/>
</dbReference>
<dbReference type="InterPro" id="IPR045600">
    <property type="entry name" value="RelA/SpoT_AH_RIS"/>
</dbReference>
<dbReference type="InterPro" id="IPR012675">
    <property type="entry name" value="Beta-grasp_dom_sf"/>
</dbReference>
<dbReference type="FunFam" id="3.30.460.10:FF:000001">
    <property type="entry name" value="GTP pyrophosphokinase RelA"/>
    <property type="match status" value="1"/>
</dbReference>
<feature type="domain" description="ACT" evidence="6">
    <location>
        <begin position="631"/>
        <end position="705"/>
    </location>
</feature>
<protein>
    <recommendedName>
        <fullName evidence="3">guanosine-3',5'-bis(diphosphate) 3'-diphosphatase</fullName>
        <ecNumber evidence="3">3.1.7.2</ecNumber>
    </recommendedName>
</protein>
<evidence type="ECO:0000256" key="4">
    <source>
        <dbReference type="ARBA" id="ARBA00047968"/>
    </source>
</evidence>
<dbReference type="InterPro" id="IPR004095">
    <property type="entry name" value="TGS"/>
</dbReference>
<dbReference type="SMART" id="SM00954">
    <property type="entry name" value="RelA_SpoT"/>
    <property type="match status" value="1"/>
</dbReference>
<evidence type="ECO:0000259" key="6">
    <source>
        <dbReference type="PROSITE" id="PS51671"/>
    </source>
</evidence>
<dbReference type="Gene3D" id="3.10.20.30">
    <property type="match status" value="1"/>
</dbReference>
<dbReference type="FunFam" id="1.10.3210.10:FF:000001">
    <property type="entry name" value="GTP pyrophosphokinase RelA"/>
    <property type="match status" value="1"/>
</dbReference>
<dbReference type="RefSeq" id="WP_058525885.1">
    <property type="nucleotide sequence ID" value="NZ_CAAAHY010000010.1"/>
</dbReference>
<dbReference type="PROSITE" id="PS51671">
    <property type="entry name" value="ACT"/>
    <property type="match status" value="1"/>
</dbReference>
<dbReference type="InterPro" id="IPR004811">
    <property type="entry name" value="RelA/Spo_fam"/>
</dbReference>
<dbReference type="PROSITE" id="PS51831">
    <property type="entry name" value="HD"/>
    <property type="match status" value="1"/>
</dbReference>
<dbReference type="SUPFAM" id="SSF55021">
    <property type="entry name" value="ACT-like"/>
    <property type="match status" value="1"/>
</dbReference>
<organism evidence="9 10">
    <name type="scientific">Legionella erythra</name>
    <dbReference type="NCBI Taxonomy" id="448"/>
    <lineage>
        <taxon>Bacteria</taxon>
        <taxon>Pseudomonadati</taxon>
        <taxon>Pseudomonadota</taxon>
        <taxon>Gammaproteobacteria</taxon>
        <taxon>Legionellales</taxon>
        <taxon>Legionellaceae</taxon>
        <taxon>Legionella</taxon>
    </lineage>
</organism>
<evidence type="ECO:0000313" key="10">
    <source>
        <dbReference type="Proteomes" id="UP000054773"/>
    </source>
</evidence>
<dbReference type="GO" id="GO:0015949">
    <property type="term" value="P:nucleobase-containing small molecule interconversion"/>
    <property type="evidence" value="ECO:0007669"/>
    <property type="project" value="UniProtKB-ARBA"/>
</dbReference>
<dbReference type="PANTHER" id="PTHR21262:SF36">
    <property type="entry name" value="BIFUNCTIONAL (P)PPGPP SYNTHASE_HYDROLASE SPOT"/>
    <property type="match status" value="1"/>
</dbReference>
<dbReference type="PROSITE" id="PS51880">
    <property type="entry name" value="TGS"/>
    <property type="match status" value="1"/>
</dbReference>
<dbReference type="InterPro" id="IPR007685">
    <property type="entry name" value="RelA_SpoT"/>
</dbReference>
<sequence length="707" mass="80104">MSYFKELDEELKCYLEQPYIEKCYQAYLVAEKAHQGQMRRSGEPYITHPVAAALILARMRLDYQTIMATLLHDVVEDTSISKDDLTQQFGEDVTALVDGVTKLTKIKFESRAEAQAENFRKMVLAMVKDIRVIIVKLADRFHNMHTLGAMPRLKRRRIAIETLEIYAPIANRLGMHALYTGLEDLGFQALYPMRYRAIKSAVEKSRGNRRELTQRIEHDLQKALHDLNIPYEHVFGRQKHLYSIYRKMKQKKASFTEITDVFAFRVITEDIDSCYRVLGALHRTYKPVPQRFKDYIGIPKANGYQSLHTTLFGPYGVPLEVQIRTRDMDKVAENGVAAHWIYKSSGLEINEAQLRAREWVQRLLEMQRSTGNSLEFIENVKIDLFPDEIYVFTPKGHIMELPKGATPVDFAYTVHSGVGNSCVAAKVNRRLVPLSIPLSNGQTVEIITAPGAHPNPAWLNFVVTGKARSNIRHFLKSQQHAESIVLGKRLLDQALNELGSELSKVPPESIQALLQDLSYKSADELYYAVGIGNQMPMVIAKRLVITQESPELEKTAQGGPLAIKGTEGMVIHFADCCQPIPGDSIVGRFQQGRGIIVHASDCPQVNHVRSHPEQFISLRWDEQVQGEYWVDITVDVANQRGVLAALATAIAEAESNIGNINVDPRDGRHNAVTFSISVRDRTHLARVMRRLRANKVVMRLYRKKQGD</sequence>
<name>A0A0W0TU06_LEGER</name>
<dbReference type="GO" id="GO:0008893">
    <property type="term" value="F:guanosine-3',5'-bis(diphosphate) 3'-diphosphatase activity"/>
    <property type="evidence" value="ECO:0007669"/>
    <property type="project" value="UniProtKB-EC"/>
</dbReference>
<dbReference type="Gene3D" id="3.30.70.260">
    <property type="match status" value="1"/>
</dbReference>
<dbReference type="SMART" id="SM00471">
    <property type="entry name" value="HDc"/>
    <property type="match status" value="1"/>
</dbReference>
<comment type="pathway">
    <text evidence="2">Purine metabolism; ppGpp biosynthesis; ppGpp from GDP: step 1/1.</text>
</comment>
<dbReference type="UniPathway" id="UPA00908">
    <property type="reaction ID" value="UER00886"/>
</dbReference>
<dbReference type="AlphaFoldDB" id="A0A0W0TU06"/>
<dbReference type="InterPro" id="IPR033655">
    <property type="entry name" value="TGS_RelA/SpoT"/>
</dbReference>
<comment type="caution">
    <text evidence="9">The sequence shown here is derived from an EMBL/GenBank/DDBJ whole genome shotgun (WGS) entry which is preliminary data.</text>
</comment>
<evidence type="ECO:0000256" key="5">
    <source>
        <dbReference type="RuleBase" id="RU003847"/>
    </source>
</evidence>
<dbReference type="CDD" id="cd05399">
    <property type="entry name" value="NT_Rel-Spo_like"/>
    <property type="match status" value="1"/>
</dbReference>
<dbReference type="Pfam" id="PF19296">
    <property type="entry name" value="RelA_AH_RIS"/>
    <property type="match status" value="1"/>
</dbReference>
<dbReference type="InterPro" id="IPR012676">
    <property type="entry name" value="TGS-like"/>
</dbReference>
<dbReference type="GO" id="GO:0005886">
    <property type="term" value="C:plasma membrane"/>
    <property type="evidence" value="ECO:0007669"/>
    <property type="project" value="TreeGrafter"/>
</dbReference>
<dbReference type="Pfam" id="PF04607">
    <property type="entry name" value="RelA_SpoT"/>
    <property type="match status" value="1"/>
</dbReference>
<dbReference type="Pfam" id="PF02824">
    <property type="entry name" value="TGS"/>
    <property type="match status" value="1"/>
</dbReference>
<evidence type="ECO:0000313" key="9">
    <source>
        <dbReference type="EMBL" id="KTC98907.1"/>
    </source>
</evidence>
<dbReference type="InterPro" id="IPR043519">
    <property type="entry name" value="NT_sf"/>
</dbReference>
<dbReference type="GO" id="GO:0008728">
    <property type="term" value="F:GTP diphosphokinase activity"/>
    <property type="evidence" value="ECO:0007669"/>
    <property type="project" value="TreeGrafter"/>
</dbReference>
<keyword evidence="9" id="KW-0808">Transferase</keyword>
<dbReference type="CDD" id="cd04876">
    <property type="entry name" value="ACT_RelA-SpoT"/>
    <property type="match status" value="1"/>
</dbReference>
<dbReference type="Proteomes" id="UP000054773">
    <property type="component" value="Unassembled WGS sequence"/>
</dbReference>
<dbReference type="InterPro" id="IPR045865">
    <property type="entry name" value="ACT-like_dom_sf"/>
</dbReference>
<dbReference type="NCBIfam" id="NF008303">
    <property type="entry name" value="PRK11092.1"/>
    <property type="match status" value="1"/>
</dbReference>
<gene>
    <name evidence="9" type="primary">spoT</name>
    <name evidence="9" type="ORF">Lery_0710</name>
</gene>